<dbReference type="STRING" id="211114.SAMN04489726_4275"/>
<dbReference type="OrthoDB" id="7888869at2"/>
<feature type="domain" description="Solute-binding protein family 5" evidence="2">
    <location>
        <begin position="98"/>
        <end position="466"/>
    </location>
</feature>
<evidence type="ECO:0000259" key="2">
    <source>
        <dbReference type="Pfam" id="PF00496"/>
    </source>
</evidence>
<evidence type="ECO:0000313" key="4">
    <source>
        <dbReference type="Proteomes" id="UP000183376"/>
    </source>
</evidence>
<protein>
    <submittedName>
        <fullName evidence="3">Peptide/nickel transport system substrate-binding protein</fullName>
    </submittedName>
</protein>
<dbReference type="SUPFAM" id="SSF53850">
    <property type="entry name" value="Periplasmic binding protein-like II"/>
    <property type="match status" value="1"/>
</dbReference>
<name>A0A1G9XKT1_ALLAB</name>
<proteinExistence type="predicted"/>
<dbReference type="InterPro" id="IPR030678">
    <property type="entry name" value="Peptide/Ni-bd"/>
</dbReference>
<keyword evidence="1" id="KW-0732">Signal</keyword>
<organism evidence="3 4">
    <name type="scientific">Allokutzneria albata</name>
    <name type="common">Kibdelosporangium albatum</name>
    <dbReference type="NCBI Taxonomy" id="211114"/>
    <lineage>
        <taxon>Bacteria</taxon>
        <taxon>Bacillati</taxon>
        <taxon>Actinomycetota</taxon>
        <taxon>Actinomycetes</taxon>
        <taxon>Pseudonocardiales</taxon>
        <taxon>Pseudonocardiaceae</taxon>
        <taxon>Allokutzneria</taxon>
    </lineage>
</organism>
<gene>
    <name evidence="3" type="ORF">SAMN04489726_4275</name>
</gene>
<dbReference type="Gene3D" id="3.10.105.10">
    <property type="entry name" value="Dipeptide-binding Protein, Domain 3"/>
    <property type="match status" value="1"/>
</dbReference>
<reference evidence="3 4" key="1">
    <citation type="submission" date="2016-10" db="EMBL/GenBank/DDBJ databases">
        <authorList>
            <person name="de Groot N.N."/>
        </authorList>
    </citation>
    <scope>NUCLEOTIDE SEQUENCE [LARGE SCALE GENOMIC DNA]</scope>
    <source>
        <strain evidence="3 4">DSM 44149</strain>
    </source>
</reference>
<keyword evidence="4" id="KW-1185">Reference proteome</keyword>
<dbReference type="Gene3D" id="3.40.190.10">
    <property type="entry name" value="Periplasmic binding protein-like II"/>
    <property type="match status" value="1"/>
</dbReference>
<dbReference type="InterPro" id="IPR000914">
    <property type="entry name" value="SBP_5_dom"/>
</dbReference>
<dbReference type="RefSeq" id="WP_052407187.1">
    <property type="nucleotide sequence ID" value="NZ_JOEF01000005.1"/>
</dbReference>
<dbReference type="PANTHER" id="PTHR30290:SF65">
    <property type="entry name" value="MONOACYL PHOSPHATIDYLINOSITOL TETRAMANNOSIDE-BINDING PROTEIN LPQW-RELATED"/>
    <property type="match status" value="1"/>
</dbReference>
<dbReference type="GO" id="GO:0042597">
    <property type="term" value="C:periplasmic space"/>
    <property type="evidence" value="ECO:0007669"/>
    <property type="project" value="UniProtKB-ARBA"/>
</dbReference>
<dbReference type="Pfam" id="PF00496">
    <property type="entry name" value="SBP_bac_5"/>
    <property type="match status" value="1"/>
</dbReference>
<accession>A0A1G9XKT1</accession>
<evidence type="ECO:0000313" key="3">
    <source>
        <dbReference type="EMBL" id="SDM97459.1"/>
    </source>
</evidence>
<sequence>MTRSRGHWWTLFALITVLSGCAAPGATAPARAVNGAGDTNPVDPSLLADGGNLRWPVQTYPANFNGLHIDSNAGGVAQVADAVMPQLVRTAADGSIAPNPDYLTSFTLVSTSPQVVSYKLNPRARWSDGTPITWVDVRSQWQALNLRDPGYRPLRSTGYAEIADVAKGADEFEAVVTFAIPFAEWTPLFQDLYPASLTRDPEVFNTGWREKPAVTAGPFRLAQLDPVARTVIVERDPNWWGRRPRLERITFRAMATHAETDALENGDIDLTEIAGDINKFQRVTSMQGVEVRRTVASAVQEIQFNGAPGAILADRELRKALMRGIDRATIATALTGQIVPTAAPSGNHLYPVGLRGYRDNSAVVAYDPAAAARRLDELGWKRDGDGKRRKDGKELVIRDVTPDDWRRQEALLVQNQLGQLGVRVEIDTVPLNDFFAKYVNKGDFDVAHIGRGMVPSSPIYYTAPFYMRVAATQMNYGRMGNDYINQLYERAKRELDENKRIALANEIDRAVWDEGFSLPLYGRPWVYGVRAKLANIGASVATDDLTAVGFVK</sequence>
<dbReference type="PIRSF" id="PIRSF002741">
    <property type="entry name" value="MppA"/>
    <property type="match status" value="1"/>
</dbReference>
<dbReference type="Gene3D" id="3.90.76.10">
    <property type="entry name" value="Dipeptide-binding Protein, Domain 1"/>
    <property type="match status" value="1"/>
</dbReference>
<evidence type="ECO:0000256" key="1">
    <source>
        <dbReference type="SAM" id="SignalP"/>
    </source>
</evidence>
<dbReference type="InterPro" id="IPR039424">
    <property type="entry name" value="SBP_5"/>
</dbReference>
<feature type="signal peptide" evidence="1">
    <location>
        <begin position="1"/>
        <end position="22"/>
    </location>
</feature>
<dbReference type="EMBL" id="LT629701">
    <property type="protein sequence ID" value="SDM97459.1"/>
    <property type="molecule type" value="Genomic_DNA"/>
</dbReference>
<dbReference type="CDD" id="cd08501">
    <property type="entry name" value="PBP2_Lpqw"/>
    <property type="match status" value="1"/>
</dbReference>
<dbReference type="GO" id="GO:0043190">
    <property type="term" value="C:ATP-binding cassette (ABC) transporter complex"/>
    <property type="evidence" value="ECO:0007669"/>
    <property type="project" value="InterPro"/>
</dbReference>
<dbReference type="PROSITE" id="PS51257">
    <property type="entry name" value="PROKAR_LIPOPROTEIN"/>
    <property type="match status" value="1"/>
</dbReference>
<dbReference type="GO" id="GO:0015833">
    <property type="term" value="P:peptide transport"/>
    <property type="evidence" value="ECO:0007669"/>
    <property type="project" value="TreeGrafter"/>
</dbReference>
<dbReference type="GO" id="GO:1904680">
    <property type="term" value="F:peptide transmembrane transporter activity"/>
    <property type="evidence" value="ECO:0007669"/>
    <property type="project" value="TreeGrafter"/>
</dbReference>
<feature type="chain" id="PRO_5009246118" evidence="1">
    <location>
        <begin position="23"/>
        <end position="552"/>
    </location>
</feature>
<dbReference type="eggNOG" id="COG0747">
    <property type="taxonomic scope" value="Bacteria"/>
</dbReference>
<dbReference type="AlphaFoldDB" id="A0A1G9XKT1"/>
<dbReference type="Proteomes" id="UP000183376">
    <property type="component" value="Chromosome I"/>
</dbReference>
<dbReference type="PANTHER" id="PTHR30290">
    <property type="entry name" value="PERIPLASMIC BINDING COMPONENT OF ABC TRANSPORTER"/>
    <property type="match status" value="1"/>
</dbReference>